<dbReference type="STRING" id="1513271.XM47_07425"/>
<evidence type="ECO:0000256" key="1">
    <source>
        <dbReference type="SAM" id="Phobius"/>
    </source>
</evidence>
<dbReference type="InterPro" id="IPR057699">
    <property type="entry name" value="DUF7939"/>
</dbReference>
<evidence type="ECO:0000256" key="2">
    <source>
        <dbReference type="SAM" id="SignalP"/>
    </source>
</evidence>
<feature type="chain" id="PRO_5005298831" description="DUF7939 domain-containing protein" evidence="2">
    <location>
        <begin position="24"/>
        <end position="573"/>
    </location>
</feature>
<organism evidence="4 5">
    <name type="scientific">Catenovulum maritimum</name>
    <dbReference type="NCBI Taxonomy" id="1513271"/>
    <lineage>
        <taxon>Bacteria</taxon>
        <taxon>Pseudomonadati</taxon>
        <taxon>Pseudomonadota</taxon>
        <taxon>Gammaproteobacteria</taxon>
        <taxon>Alteromonadales</taxon>
        <taxon>Alteromonadaceae</taxon>
        <taxon>Catenovulum</taxon>
    </lineage>
</organism>
<dbReference type="AlphaFoldDB" id="A0A0J8GX28"/>
<evidence type="ECO:0000313" key="4">
    <source>
        <dbReference type="EMBL" id="KMT65819.1"/>
    </source>
</evidence>
<dbReference type="EMBL" id="LAZL01000009">
    <property type="protein sequence ID" value="KMT65819.1"/>
    <property type="molecule type" value="Genomic_DNA"/>
</dbReference>
<dbReference type="PANTHER" id="PTHR40940:SF1">
    <property type="entry name" value="PROTEIN BATD"/>
    <property type="match status" value="1"/>
</dbReference>
<keyword evidence="1" id="KW-0812">Transmembrane</keyword>
<dbReference type="OrthoDB" id="5293418at2"/>
<protein>
    <recommendedName>
        <fullName evidence="3">DUF7939 domain-containing protein</fullName>
    </recommendedName>
</protein>
<proteinExistence type="predicted"/>
<dbReference type="Proteomes" id="UP000037600">
    <property type="component" value="Unassembled WGS sequence"/>
</dbReference>
<dbReference type="Pfam" id="PF13584">
    <property type="entry name" value="BatD"/>
    <property type="match status" value="1"/>
</dbReference>
<feature type="domain" description="DUF7939" evidence="3">
    <location>
        <begin position="473"/>
        <end position="557"/>
    </location>
</feature>
<keyword evidence="5" id="KW-1185">Reference proteome</keyword>
<keyword evidence="2" id="KW-0732">Signal</keyword>
<sequence length="573" mass="64330">MVIRNLFLLCAFSLLVSTFQARAVTQITASVSHNPVTVNESVEFTLSANDNITNNAFDFSVLEKDFRVLGTSISSQTRMVNTTTTRITSFTTRLIPKNTGSFVIPSFEYQGVKSQPIQLNVVQAANAAANQARDIFIESELSQSEVWLQQQVTYTVKLHISNQIQMTSGSLTEPKIEGALVEQQGKDREIDKILNGIRYRLIERSYKITPQRSGDFVIESPLFQAEVADGRRSQYFVNRTKTITRTGDSTQLTVKAIPNDYTGHWLPSEIVMLNDEIQPNQTEFKLGEPITRTLTLTALDVSAEQLPELMTNYPASLKVYPDQADTHSSERDNQIISQRIESAAIVPMQMGEVELPEIKINWWNTKTEKMETTRIPARTITVIANPELQQQSALTNQVPANSPTNTSPAQPSSLVETQIEYVNKPWHLNYLALCFLVLWLTTSLTWIVTSVVKRKKAEQSPEDDQTTRSNNEKLAFSRLLKACKKSDRQAIQQHLPIWVQAFSQDLSVTNMHQAIVKLANNQVEQEIAAMQAAKFAAQGQDWQAGKLSQVLTQLRQENLTSASNTNQLAKLNP</sequence>
<dbReference type="Pfam" id="PF25607">
    <property type="entry name" value="DUF7939"/>
    <property type="match status" value="1"/>
</dbReference>
<dbReference type="PANTHER" id="PTHR40940">
    <property type="entry name" value="PROTEIN BATD-RELATED"/>
    <property type="match status" value="1"/>
</dbReference>
<evidence type="ECO:0000259" key="3">
    <source>
        <dbReference type="Pfam" id="PF25607"/>
    </source>
</evidence>
<keyword evidence="1" id="KW-1133">Transmembrane helix</keyword>
<feature type="signal peptide" evidence="2">
    <location>
        <begin position="1"/>
        <end position="23"/>
    </location>
</feature>
<evidence type="ECO:0000313" key="5">
    <source>
        <dbReference type="Proteomes" id="UP000037600"/>
    </source>
</evidence>
<feature type="transmembrane region" description="Helical" evidence="1">
    <location>
        <begin position="430"/>
        <end position="452"/>
    </location>
</feature>
<accession>A0A0J8GX28</accession>
<gene>
    <name evidence="4" type="ORF">XM47_07425</name>
</gene>
<dbReference type="InterPro" id="IPR025738">
    <property type="entry name" value="BatD"/>
</dbReference>
<reference evidence="4 5" key="1">
    <citation type="submission" date="2015-04" db="EMBL/GenBank/DDBJ databases">
        <title>Draft Genome Sequence of the Novel Agar-Digesting Marine Bacterium Q1.</title>
        <authorList>
            <person name="Li Y."/>
            <person name="Li D."/>
            <person name="Chen G."/>
            <person name="Du Z."/>
        </authorList>
    </citation>
    <scope>NUCLEOTIDE SEQUENCE [LARGE SCALE GENOMIC DNA]</scope>
    <source>
        <strain evidence="4 5">Q1</strain>
    </source>
</reference>
<name>A0A0J8GX28_9ALTE</name>
<comment type="caution">
    <text evidence="4">The sequence shown here is derived from an EMBL/GenBank/DDBJ whole genome shotgun (WGS) entry which is preliminary data.</text>
</comment>
<keyword evidence="1" id="KW-0472">Membrane</keyword>